<gene>
    <name evidence="2" type="ORF">H2O64_11645</name>
</gene>
<feature type="transmembrane region" description="Helical" evidence="1">
    <location>
        <begin position="356"/>
        <end position="382"/>
    </location>
</feature>
<keyword evidence="1" id="KW-1133">Transmembrane helix</keyword>
<keyword evidence="1" id="KW-0472">Membrane</keyword>
<dbReference type="EMBL" id="JACGWS010000006">
    <property type="protein sequence ID" value="MBC8755332.1"/>
    <property type="molecule type" value="Genomic_DNA"/>
</dbReference>
<evidence type="ECO:0000313" key="3">
    <source>
        <dbReference type="Proteomes" id="UP000619238"/>
    </source>
</evidence>
<evidence type="ECO:0000256" key="1">
    <source>
        <dbReference type="SAM" id="Phobius"/>
    </source>
</evidence>
<evidence type="ECO:0000313" key="2">
    <source>
        <dbReference type="EMBL" id="MBC8755332.1"/>
    </source>
</evidence>
<feature type="transmembrane region" description="Helical" evidence="1">
    <location>
        <begin position="205"/>
        <end position="231"/>
    </location>
</feature>
<feature type="transmembrane region" description="Helical" evidence="1">
    <location>
        <begin position="42"/>
        <end position="60"/>
    </location>
</feature>
<dbReference type="RefSeq" id="WP_187562378.1">
    <property type="nucleotide sequence ID" value="NZ_JACGWS010000006.1"/>
</dbReference>
<feature type="transmembrane region" description="Helical" evidence="1">
    <location>
        <begin position="12"/>
        <end position="30"/>
    </location>
</feature>
<name>A0ABR7Q9Y5_9FLAO</name>
<feature type="transmembrane region" description="Helical" evidence="1">
    <location>
        <begin position="133"/>
        <end position="151"/>
    </location>
</feature>
<comment type="caution">
    <text evidence="2">The sequence shown here is derived from an EMBL/GenBank/DDBJ whole genome shotgun (WGS) entry which is preliminary data.</text>
</comment>
<feature type="transmembrane region" description="Helical" evidence="1">
    <location>
        <begin position="243"/>
        <end position="264"/>
    </location>
</feature>
<dbReference type="Proteomes" id="UP000619238">
    <property type="component" value="Unassembled WGS sequence"/>
</dbReference>
<sequence length="397" mass="46586">MSYLKKNIDTIAIVFLMTFLISDFLTSVAYKLMPNSFYRYSGAIKLVFEVLMVGMIITNFKKSIRTFWFILAFTISFIISQFLLNEPGAYDFKTQLLSGNIYFFNRYIYLLIFILFIKTVLLKEETYEKIYRYFEYFLYINAIALLVGYLFHVEIFRSYEYTTRFGVSGFFSKPGEASYMYMIAVIVSYYFWIEKKSKKDFYKLLFFIACSLCLGQKKMLLFLGLLGVVHLIHYNRFKKVFRILLPVSLAVFLFFKESIIQAVLSRSPFWKVIYEESGLMSAIFSYRDQLFVNAITHIEENWTFLNYIFGGLDFNHFKVEFEFIDLYIFLGVSGIVYYLYVVSSCLNGGNFLKRNLIVITFLSSLLSGGLILNVTAAIFLYIAAKYIMLPNNPSEDR</sequence>
<keyword evidence="3" id="KW-1185">Reference proteome</keyword>
<feature type="transmembrane region" description="Helical" evidence="1">
    <location>
        <begin position="323"/>
        <end position="341"/>
    </location>
</feature>
<reference evidence="2 3" key="1">
    <citation type="submission" date="2020-07" db="EMBL/GenBank/DDBJ databases">
        <title>Description of Kordia aestuariivivens sp. nov., isolated from a tidal flat.</title>
        <authorList>
            <person name="Park S."/>
            <person name="Yoon J.-H."/>
        </authorList>
    </citation>
    <scope>NUCLEOTIDE SEQUENCE [LARGE SCALE GENOMIC DNA]</scope>
    <source>
        <strain evidence="2 3">YSTF-M3</strain>
    </source>
</reference>
<organism evidence="2 3">
    <name type="scientific">Kordia aestuariivivens</name>
    <dbReference type="NCBI Taxonomy" id="2759037"/>
    <lineage>
        <taxon>Bacteria</taxon>
        <taxon>Pseudomonadati</taxon>
        <taxon>Bacteroidota</taxon>
        <taxon>Flavobacteriia</taxon>
        <taxon>Flavobacteriales</taxon>
        <taxon>Flavobacteriaceae</taxon>
        <taxon>Kordia</taxon>
    </lineage>
</organism>
<feature type="transmembrane region" description="Helical" evidence="1">
    <location>
        <begin position="67"/>
        <end position="84"/>
    </location>
</feature>
<keyword evidence="1" id="KW-0812">Transmembrane</keyword>
<proteinExistence type="predicted"/>
<protein>
    <recommendedName>
        <fullName evidence="4">O-antigen ligase domain-containing protein</fullName>
    </recommendedName>
</protein>
<accession>A0ABR7Q9Y5</accession>
<feature type="transmembrane region" description="Helical" evidence="1">
    <location>
        <begin position="104"/>
        <end position="121"/>
    </location>
</feature>
<evidence type="ECO:0008006" key="4">
    <source>
        <dbReference type="Google" id="ProtNLM"/>
    </source>
</evidence>
<feature type="transmembrane region" description="Helical" evidence="1">
    <location>
        <begin position="177"/>
        <end position="193"/>
    </location>
</feature>